<feature type="chain" id="PRO_5040808850" evidence="4">
    <location>
        <begin position="18"/>
        <end position="136"/>
    </location>
</feature>
<dbReference type="Pfam" id="PF05498">
    <property type="entry name" value="RALF"/>
    <property type="match status" value="1"/>
</dbReference>
<comment type="caution">
    <text evidence="5">The sequence shown here is derived from an EMBL/GenBank/DDBJ whole genome shotgun (WGS) entry which is preliminary data.</text>
</comment>
<gene>
    <name evidence="5" type="ORF">Tdes44962_MAKER09441</name>
</gene>
<reference evidence="5 6" key="1">
    <citation type="journal article" date="2018" name="IMA Fungus">
        <title>IMA Genome-F 10: Nine draft genome sequences of Claviceps purpurea s.lat., including C. arundinis, C. humidiphila, and C. cf. spartinae, pseudomolecules for the pitch canker pathogen Fusarium circinatum, draft genome of Davidsoniella eucalypti, Grosmannia galeiformis, Quambalaria eucalypti, and Teratosphaeria destructans.</title>
        <authorList>
            <person name="Wingfield B.D."/>
            <person name="Liu M."/>
            <person name="Nguyen H.D."/>
            <person name="Lane F.A."/>
            <person name="Morgan S.W."/>
            <person name="De Vos L."/>
            <person name="Wilken P.M."/>
            <person name="Duong T.A."/>
            <person name="Aylward J."/>
            <person name="Coetzee M.P."/>
            <person name="Dadej K."/>
            <person name="De Beer Z.W."/>
            <person name="Findlay W."/>
            <person name="Havenga M."/>
            <person name="Kolarik M."/>
            <person name="Menzies J.G."/>
            <person name="Naidoo K."/>
            <person name="Pochopski O."/>
            <person name="Shoukouhi P."/>
            <person name="Santana Q.C."/>
            <person name="Seifert K.A."/>
            <person name="Soal N."/>
            <person name="Steenkamp E.T."/>
            <person name="Tatham C.T."/>
            <person name="van der Nest M.A."/>
            <person name="Wingfield M.J."/>
        </authorList>
    </citation>
    <scope>NUCLEOTIDE SEQUENCE [LARGE SCALE GENOMIC DNA]</scope>
    <source>
        <strain evidence="5">CMW44962</strain>
    </source>
</reference>
<comment type="similarity">
    <text evidence="1">Belongs to the plant rapid alkalinization factor (RALF) family.</text>
</comment>
<sequence>MKIHAFVVAFLAAFAYSAPIDLAPWELGSAAPNLSPNGALVLHQSDRREAASLKARAPSKYISPGTMQRNTIPCSLRGASASNCKDEGQANKYNRGCSANTQCRGKAIKRWLMNRGTEFVKYLWVDVLGMRFDAVV</sequence>
<dbReference type="GO" id="GO:0019722">
    <property type="term" value="P:calcium-mediated signaling"/>
    <property type="evidence" value="ECO:0007669"/>
    <property type="project" value="TreeGrafter"/>
</dbReference>
<dbReference type="AlphaFoldDB" id="A0A9W7ST11"/>
<evidence type="ECO:0000256" key="1">
    <source>
        <dbReference type="ARBA" id="ARBA00009178"/>
    </source>
</evidence>
<keyword evidence="3" id="KW-1015">Disulfide bond</keyword>
<evidence type="ECO:0000313" key="6">
    <source>
        <dbReference type="Proteomes" id="UP001138500"/>
    </source>
</evidence>
<dbReference type="PANTHER" id="PTHR33136:SF6">
    <property type="entry name" value="PROTEIN RALF-LIKE 34"/>
    <property type="match status" value="1"/>
</dbReference>
<organism evidence="5 6">
    <name type="scientific">Teratosphaeria destructans</name>
    <dbReference type="NCBI Taxonomy" id="418781"/>
    <lineage>
        <taxon>Eukaryota</taxon>
        <taxon>Fungi</taxon>
        <taxon>Dikarya</taxon>
        <taxon>Ascomycota</taxon>
        <taxon>Pezizomycotina</taxon>
        <taxon>Dothideomycetes</taxon>
        <taxon>Dothideomycetidae</taxon>
        <taxon>Mycosphaerellales</taxon>
        <taxon>Teratosphaeriaceae</taxon>
        <taxon>Teratosphaeria</taxon>
    </lineage>
</organism>
<dbReference type="Proteomes" id="UP001138500">
    <property type="component" value="Unassembled WGS sequence"/>
</dbReference>
<dbReference type="EMBL" id="RIBY02001756">
    <property type="protein sequence ID" value="KAH9828226.1"/>
    <property type="molecule type" value="Genomic_DNA"/>
</dbReference>
<keyword evidence="6" id="KW-1185">Reference proteome</keyword>
<evidence type="ECO:0000256" key="2">
    <source>
        <dbReference type="ARBA" id="ARBA00022729"/>
    </source>
</evidence>
<evidence type="ECO:0000313" key="5">
    <source>
        <dbReference type="EMBL" id="KAH9828226.1"/>
    </source>
</evidence>
<reference evidence="5 6" key="2">
    <citation type="journal article" date="2021" name="Curr. Genet.">
        <title>Genetic response to nitrogen starvation in the aggressive Eucalyptus foliar pathogen Teratosphaeria destructans.</title>
        <authorList>
            <person name="Havenga M."/>
            <person name="Wingfield B.D."/>
            <person name="Wingfield M.J."/>
            <person name="Dreyer L.L."/>
            <person name="Roets F."/>
            <person name="Aylward J."/>
        </authorList>
    </citation>
    <scope>NUCLEOTIDE SEQUENCE [LARGE SCALE GENOMIC DNA]</scope>
    <source>
        <strain evidence="5">CMW44962</strain>
    </source>
</reference>
<feature type="signal peptide" evidence="4">
    <location>
        <begin position="1"/>
        <end position="17"/>
    </location>
</feature>
<evidence type="ECO:0000256" key="3">
    <source>
        <dbReference type="ARBA" id="ARBA00023157"/>
    </source>
</evidence>
<dbReference type="InterPro" id="IPR008801">
    <property type="entry name" value="RALF"/>
</dbReference>
<protein>
    <submittedName>
        <fullName evidence="5">Protein RALF-like 33</fullName>
    </submittedName>
</protein>
<keyword evidence="2 4" id="KW-0732">Signal</keyword>
<accession>A0A9W7ST11</accession>
<proteinExistence type="inferred from homology"/>
<name>A0A9W7ST11_9PEZI</name>
<evidence type="ECO:0000256" key="4">
    <source>
        <dbReference type="SAM" id="SignalP"/>
    </source>
</evidence>
<dbReference type="OrthoDB" id="3941347at2759"/>
<dbReference type="PANTHER" id="PTHR33136">
    <property type="entry name" value="RAPID ALKALINIZATION FACTOR-LIKE"/>
    <property type="match status" value="1"/>
</dbReference>